<evidence type="ECO:0008006" key="3">
    <source>
        <dbReference type="Google" id="ProtNLM"/>
    </source>
</evidence>
<sequence>METQFEMYAARRDTHPMFRHIYPTAMQTEMCISKGNAVPVTVRICSPIHQTPDYWGWLDLEDENDRSVDMIFPSRMQLAMCFLGEQPLKEAVSAGRGVPVGLEVFDGHNLELSEPVASFDDVVALAKELHKHQKDLAGKPYTGHLEAVHDNLGPEATETERMAAWLHDTIEDCSIDDGAKGKRPLVREDLRALGVPRDVVEIVELLTRKSSWVAPSWFSAEAIRTHREKMYLEKIQGIIDSGNISAMKVKLADNRHNSCAERNSQLTKPSDIRRIERLQQRYHKSIDMLTSAIRTLEAGKNPSL</sequence>
<keyword evidence="2" id="KW-1185">Reference proteome</keyword>
<evidence type="ECO:0000313" key="2">
    <source>
        <dbReference type="Proteomes" id="UP000252419"/>
    </source>
</evidence>
<dbReference type="Proteomes" id="UP000252419">
    <property type="component" value="Unassembled WGS sequence"/>
</dbReference>
<comment type="caution">
    <text evidence="1">The sequence shown here is derived from an EMBL/GenBank/DDBJ whole genome shotgun (WGS) entry which is preliminary data.</text>
</comment>
<proteinExistence type="predicted"/>
<dbReference type="AlphaFoldDB" id="A0A367UHC2"/>
<organism evidence="1 2">
    <name type="scientific">Thalassospira xianhensis MCCC 1A02616</name>
    <dbReference type="NCBI Taxonomy" id="1177929"/>
    <lineage>
        <taxon>Bacteria</taxon>
        <taxon>Pseudomonadati</taxon>
        <taxon>Pseudomonadota</taxon>
        <taxon>Alphaproteobacteria</taxon>
        <taxon>Rhodospirillales</taxon>
        <taxon>Thalassospiraceae</taxon>
        <taxon>Thalassospira</taxon>
    </lineage>
</organism>
<accession>A0A367UHC2</accession>
<evidence type="ECO:0000313" key="1">
    <source>
        <dbReference type="EMBL" id="RCK07715.1"/>
    </source>
</evidence>
<gene>
    <name evidence="1" type="ORF">TH5_01205</name>
</gene>
<protein>
    <recommendedName>
        <fullName evidence="3">HD/PDEase domain-containing protein</fullName>
    </recommendedName>
</protein>
<name>A0A367UHC2_9PROT</name>
<dbReference type="EMBL" id="JPWA01000001">
    <property type="protein sequence ID" value="RCK07715.1"/>
    <property type="molecule type" value="Genomic_DNA"/>
</dbReference>
<dbReference type="SUPFAM" id="SSF109604">
    <property type="entry name" value="HD-domain/PDEase-like"/>
    <property type="match status" value="1"/>
</dbReference>
<dbReference type="Gene3D" id="1.10.3210.10">
    <property type="entry name" value="Hypothetical protein af1432"/>
    <property type="match status" value="1"/>
</dbReference>
<reference evidence="1 2" key="1">
    <citation type="submission" date="2014-07" db="EMBL/GenBank/DDBJ databases">
        <title>Draft genome sequence of Thalassospira xianhensis P-4 (MCCC 1A02616).</title>
        <authorList>
            <person name="Lai Q."/>
            <person name="Shao Z."/>
        </authorList>
    </citation>
    <scope>NUCLEOTIDE SEQUENCE [LARGE SCALE GENOMIC DNA]</scope>
    <source>
        <strain evidence="1 2">MCCC 1A02616</strain>
    </source>
</reference>